<dbReference type="SMART" id="SM00360">
    <property type="entry name" value="RRM"/>
    <property type="match status" value="1"/>
</dbReference>
<dbReference type="InterPro" id="IPR035979">
    <property type="entry name" value="RBD_domain_sf"/>
</dbReference>
<evidence type="ECO:0000256" key="5">
    <source>
        <dbReference type="ARBA" id="ARBA00023242"/>
    </source>
</evidence>
<organism evidence="8 9">
    <name type="scientific">Chlorella ohadii</name>
    <dbReference type="NCBI Taxonomy" id="2649997"/>
    <lineage>
        <taxon>Eukaryota</taxon>
        <taxon>Viridiplantae</taxon>
        <taxon>Chlorophyta</taxon>
        <taxon>core chlorophytes</taxon>
        <taxon>Trebouxiophyceae</taxon>
        <taxon>Chlorellales</taxon>
        <taxon>Chlorellaceae</taxon>
        <taxon>Chlorella clade</taxon>
        <taxon>Chlorella</taxon>
    </lineage>
</organism>
<keyword evidence="3" id="KW-0677">Repeat</keyword>
<dbReference type="PANTHER" id="PTHR23003:SF62">
    <property type="entry name" value="SERINE_ARGININE (SR)-TYPE SHUTTLING MRNA BINDING PROTEIN NPL3"/>
    <property type="match status" value="1"/>
</dbReference>
<dbReference type="InterPro" id="IPR050374">
    <property type="entry name" value="RRT5_SRSF_SR"/>
</dbReference>
<dbReference type="GO" id="GO:0005634">
    <property type="term" value="C:nucleus"/>
    <property type="evidence" value="ECO:0007669"/>
    <property type="project" value="UniProtKB-SubCell"/>
</dbReference>
<reference evidence="8" key="1">
    <citation type="submission" date="2020-11" db="EMBL/GenBank/DDBJ databases">
        <title>Chlorella ohadii genome sequencing and assembly.</title>
        <authorList>
            <person name="Murik O."/>
            <person name="Treves H."/>
            <person name="Kedem I."/>
            <person name="Shotland Y."/>
            <person name="Kaplan A."/>
        </authorList>
    </citation>
    <scope>NUCLEOTIDE SEQUENCE</scope>
    <source>
        <strain evidence="8">1</strain>
    </source>
</reference>
<dbReference type="Gene3D" id="3.30.70.330">
    <property type="match status" value="2"/>
</dbReference>
<feature type="domain" description="RRM" evidence="7">
    <location>
        <begin position="69"/>
        <end position="140"/>
    </location>
</feature>
<name>A0AAD5DU35_9CHLO</name>
<sequence>MVPFADDLCSPRNPSKPGPLQYGKVLSIDMKAPVRPPAFAFVEFGDAEDAVRGRDGYDFYGNRLRTGFRILVKGLPMSASWQDVKDFIRQVCKPAYTNVFRDRDGVVGVVEFETGDDMDRTIRKLDDTEFRNPFDRAYVRLVEDRDGGRGGGGYGGGGYGGDRRRSRSSDRSRSRSPARSRSRSRSRSPARSKSPRKSASPPPAAEGDA</sequence>
<keyword evidence="5" id="KW-0539">Nucleus</keyword>
<keyword evidence="9" id="KW-1185">Reference proteome</keyword>
<evidence type="ECO:0000256" key="3">
    <source>
        <dbReference type="ARBA" id="ARBA00022737"/>
    </source>
</evidence>
<dbReference type="GO" id="GO:0005737">
    <property type="term" value="C:cytoplasm"/>
    <property type="evidence" value="ECO:0007669"/>
    <property type="project" value="TreeGrafter"/>
</dbReference>
<feature type="compositionally biased region" description="Basic residues" evidence="6">
    <location>
        <begin position="174"/>
        <end position="196"/>
    </location>
</feature>
<proteinExistence type="predicted"/>
<dbReference type="PANTHER" id="PTHR23003">
    <property type="entry name" value="RNA RECOGNITION MOTIF RRM DOMAIN CONTAINING PROTEIN"/>
    <property type="match status" value="1"/>
</dbReference>
<dbReference type="SUPFAM" id="SSF54928">
    <property type="entry name" value="RNA-binding domain, RBD"/>
    <property type="match status" value="2"/>
</dbReference>
<gene>
    <name evidence="8" type="ORF">COHA_002385</name>
</gene>
<keyword evidence="2" id="KW-0507">mRNA processing</keyword>
<dbReference type="GO" id="GO:0003729">
    <property type="term" value="F:mRNA binding"/>
    <property type="evidence" value="ECO:0007669"/>
    <property type="project" value="TreeGrafter"/>
</dbReference>
<protein>
    <recommendedName>
        <fullName evidence="7">RRM domain-containing protein</fullName>
    </recommendedName>
</protein>
<dbReference type="InterPro" id="IPR012677">
    <property type="entry name" value="Nucleotide-bd_a/b_plait_sf"/>
</dbReference>
<dbReference type="GO" id="GO:0006397">
    <property type="term" value="P:mRNA processing"/>
    <property type="evidence" value="ECO:0007669"/>
    <property type="project" value="UniProtKB-KW"/>
</dbReference>
<accession>A0AAD5DU35</accession>
<evidence type="ECO:0000313" key="8">
    <source>
        <dbReference type="EMBL" id="KAI7844045.1"/>
    </source>
</evidence>
<evidence type="ECO:0000259" key="7">
    <source>
        <dbReference type="SMART" id="SM00360"/>
    </source>
</evidence>
<comment type="subcellular location">
    <subcellularLocation>
        <location evidence="1">Nucleus</location>
    </subcellularLocation>
</comment>
<feature type="compositionally biased region" description="Basic and acidic residues" evidence="6">
    <location>
        <begin position="161"/>
        <end position="173"/>
    </location>
</feature>
<dbReference type="Pfam" id="PF00076">
    <property type="entry name" value="RRM_1"/>
    <property type="match status" value="1"/>
</dbReference>
<evidence type="ECO:0000256" key="4">
    <source>
        <dbReference type="ARBA" id="ARBA00022884"/>
    </source>
</evidence>
<evidence type="ECO:0000256" key="6">
    <source>
        <dbReference type="SAM" id="MobiDB-lite"/>
    </source>
</evidence>
<evidence type="ECO:0000256" key="1">
    <source>
        <dbReference type="ARBA" id="ARBA00004123"/>
    </source>
</evidence>
<dbReference type="InterPro" id="IPR000504">
    <property type="entry name" value="RRM_dom"/>
</dbReference>
<evidence type="ECO:0000313" key="9">
    <source>
        <dbReference type="Proteomes" id="UP001205105"/>
    </source>
</evidence>
<dbReference type="Proteomes" id="UP001205105">
    <property type="component" value="Unassembled WGS sequence"/>
</dbReference>
<comment type="caution">
    <text evidence="8">The sequence shown here is derived from an EMBL/GenBank/DDBJ whole genome shotgun (WGS) entry which is preliminary data.</text>
</comment>
<feature type="compositionally biased region" description="Gly residues" evidence="6">
    <location>
        <begin position="149"/>
        <end position="160"/>
    </location>
</feature>
<dbReference type="AlphaFoldDB" id="A0AAD5DU35"/>
<evidence type="ECO:0000256" key="2">
    <source>
        <dbReference type="ARBA" id="ARBA00022664"/>
    </source>
</evidence>
<dbReference type="EMBL" id="JADXDR010000034">
    <property type="protein sequence ID" value="KAI7844045.1"/>
    <property type="molecule type" value="Genomic_DNA"/>
</dbReference>
<feature type="compositionally biased region" description="Pro residues" evidence="6">
    <location>
        <begin position="200"/>
        <end position="209"/>
    </location>
</feature>
<feature type="region of interest" description="Disordered" evidence="6">
    <location>
        <begin position="145"/>
        <end position="209"/>
    </location>
</feature>
<keyword evidence="4" id="KW-0694">RNA-binding</keyword>